<dbReference type="RefSeq" id="WP_184087035.1">
    <property type="nucleotide sequence ID" value="NZ_JACHIJ010000004.1"/>
</dbReference>
<organism evidence="1 2">
    <name type="scientific">Afipia massiliensis</name>
    <dbReference type="NCBI Taxonomy" id="211460"/>
    <lineage>
        <taxon>Bacteria</taxon>
        <taxon>Pseudomonadati</taxon>
        <taxon>Pseudomonadota</taxon>
        <taxon>Alphaproteobacteria</taxon>
        <taxon>Hyphomicrobiales</taxon>
        <taxon>Nitrobacteraceae</taxon>
        <taxon>Afipia</taxon>
    </lineage>
</organism>
<dbReference type="Proteomes" id="UP000521227">
    <property type="component" value="Unassembled WGS sequence"/>
</dbReference>
<evidence type="ECO:0000313" key="1">
    <source>
        <dbReference type="EMBL" id="MBB5053462.1"/>
    </source>
</evidence>
<accession>A0A840N3H4</accession>
<evidence type="ECO:0000313" key="2">
    <source>
        <dbReference type="Proteomes" id="UP000521227"/>
    </source>
</evidence>
<protein>
    <submittedName>
        <fullName evidence="1">Uncharacterized protein</fullName>
    </submittedName>
</protein>
<sequence>MKLAENSIETMKATPEFRTAWMAEVRKQARPLFDEKLVPSLRAMGVVDFEKAFEVWFEMEMQAAKPEDLESRINADFRSLAKGELNKQRTEADQKLNEGKDQLDGSCKKDVGSQTLRLTLAPIGWVVGNFEASKNEKNIVTQVFHAVTGIGVQAIAERGILGGDKSFVRTALEPVIGGRNGAIQRGVGDVARAFKPGNWRF</sequence>
<reference evidence="1 2" key="1">
    <citation type="submission" date="2020-08" db="EMBL/GenBank/DDBJ databases">
        <title>Genomic Encyclopedia of Type Strains, Phase IV (KMG-IV): sequencing the most valuable type-strain genomes for metagenomic binning, comparative biology and taxonomic classification.</title>
        <authorList>
            <person name="Goeker M."/>
        </authorList>
    </citation>
    <scope>NUCLEOTIDE SEQUENCE [LARGE SCALE GENOMIC DNA]</scope>
    <source>
        <strain evidence="1 2">DSM 17498</strain>
    </source>
</reference>
<dbReference type="EMBL" id="JACHIJ010000004">
    <property type="protein sequence ID" value="MBB5053462.1"/>
    <property type="molecule type" value="Genomic_DNA"/>
</dbReference>
<comment type="caution">
    <text evidence="1">The sequence shown here is derived from an EMBL/GenBank/DDBJ whole genome shotgun (WGS) entry which is preliminary data.</text>
</comment>
<proteinExistence type="predicted"/>
<dbReference type="AlphaFoldDB" id="A0A840N3H4"/>
<gene>
    <name evidence="1" type="ORF">HNQ36_003453</name>
</gene>
<name>A0A840N3H4_9BRAD</name>